<dbReference type="Pfam" id="PF05435">
    <property type="entry name" value="Phi-29_GP3"/>
    <property type="match status" value="1"/>
</dbReference>
<dbReference type="EMBL" id="MK284526">
    <property type="protein sequence ID" value="AZU99723.1"/>
    <property type="molecule type" value="Genomic_DNA"/>
</dbReference>
<accession>A0A3T0IIV8</accession>
<keyword evidence="2" id="KW-1185">Reference proteome</keyword>
<reference evidence="1 2" key="1">
    <citation type="submission" date="2018-12" db="EMBL/GenBank/DDBJ databases">
        <authorList>
            <person name="Kong L."/>
            <person name="Ding Y."/>
            <person name="Wu Q."/>
        </authorList>
    </citation>
    <scope>NUCLEOTIDE SEQUENCE [LARGE SCALE GENOMIC DNA]</scope>
</reference>
<dbReference type="InterPro" id="IPR008770">
    <property type="entry name" value="DNA_terminal_Gp3"/>
</dbReference>
<evidence type="ECO:0000313" key="2">
    <source>
        <dbReference type="Proteomes" id="UP000289624"/>
    </source>
</evidence>
<proteinExistence type="predicted"/>
<sequence length="94" mass="11545">MAKKRAKKQPKFTIREVDIKDFQRLQRNAKRMIKNRQDKYGIDITKDIDLRSDIKTFKSRKDFNVWKEKMEKLKYRADLQIKKSRRHCCFCCTD</sequence>
<dbReference type="Proteomes" id="UP000289624">
    <property type="component" value="Segment"/>
</dbReference>
<organism evidence="1 2">
    <name type="scientific">Bacillus phage DK1</name>
    <dbReference type="NCBI Taxonomy" id="2500808"/>
    <lineage>
        <taxon>Viruses</taxon>
        <taxon>Duplodnaviria</taxon>
        <taxon>Heunggongvirae</taxon>
        <taxon>Uroviricota</taxon>
        <taxon>Caudoviricetes</taxon>
        <taxon>Salasmaviridae</taxon>
        <taxon>Northropvirinae</taxon>
        <taxon>Hemphillvirus</taxon>
        <taxon>Hemphillvirus DK1</taxon>
    </lineage>
</organism>
<name>A0A3T0IIV8_9CAUD</name>
<dbReference type="GO" id="GO:0006269">
    <property type="term" value="P:DNA replication, synthesis of primer"/>
    <property type="evidence" value="ECO:0007669"/>
    <property type="project" value="InterPro"/>
</dbReference>
<protein>
    <submittedName>
        <fullName evidence="1">Terminal protein</fullName>
    </submittedName>
</protein>
<gene>
    <name evidence="1" type="ORF">DK1_000019</name>
</gene>
<evidence type="ECO:0000313" key="1">
    <source>
        <dbReference type="EMBL" id="AZU99723.1"/>
    </source>
</evidence>